<gene>
    <name evidence="2" type="ORF">H8R26_03970</name>
</gene>
<accession>A0ABR7JDY5</accession>
<dbReference type="RefSeq" id="WP_166133477.1">
    <property type="nucleotide sequence ID" value="NZ_JAAOBY010000001.1"/>
</dbReference>
<feature type="signal peptide" evidence="1">
    <location>
        <begin position="1"/>
        <end position="19"/>
    </location>
</feature>
<evidence type="ECO:0000313" key="2">
    <source>
        <dbReference type="EMBL" id="MBC5862568.1"/>
    </source>
</evidence>
<sequence length="242" mass="28205">MKYPILALLLCFCCLSCQVSETLTVDEKGQGSITVTELRDEQSYMQLVGEEYTKETFFKDTTYFFQDVISKHQETFGRLPDSEKAIFQKYAAVTVHEFKSAIEKIFRTTIKHSFNSVEEIPDLYKTEDYADDIVNNYALVAEEHYYLVSFGLKDNVFSRKVKITNPTELKKQQDEISNLKKRYEAFNLKQDLVLDYHFARKIKWVSNPSAQISEDRKSLQLKLLLSDCLSNPESTNLEVFFE</sequence>
<evidence type="ECO:0000313" key="3">
    <source>
        <dbReference type="Proteomes" id="UP000621670"/>
    </source>
</evidence>
<evidence type="ECO:0000256" key="1">
    <source>
        <dbReference type="SAM" id="SignalP"/>
    </source>
</evidence>
<keyword evidence="1" id="KW-0732">Signal</keyword>
<keyword evidence="3" id="KW-1185">Reference proteome</keyword>
<dbReference type="EMBL" id="JACRUM010000001">
    <property type="protein sequence ID" value="MBC5862568.1"/>
    <property type="molecule type" value="Genomic_DNA"/>
</dbReference>
<name>A0ABR7JDY5_9FLAO</name>
<protein>
    <recommendedName>
        <fullName evidence="4">Lipoprotein</fullName>
    </recommendedName>
</protein>
<reference evidence="2 3" key="1">
    <citation type="submission" date="2020-08" db="EMBL/GenBank/DDBJ databases">
        <title>Description of novel Flavobacterium F-400 isolate.</title>
        <authorList>
            <person name="Saticioglu I."/>
            <person name="Duman M."/>
            <person name="Altun S."/>
        </authorList>
    </citation>
    <scope>NUCLEOTIDE SEQUENCE [LARGE SCALE GENOMIC DNA]</scope>
    <source>
        <strain evidence="2 3">F-400</strain>
    </source>
</reference>
<feature type="chain" id="PRO_5045950610" description="Lipoprotein" evidence="1">
    <location>
        <begin position="20"/>
        <end position="242"/>
    </location>
</feature>
<organism evidence="2 3">
    <name type="scientific">Flavobacterium turcicum</name>
    <dbReference type="NCBI Taxonomy" id="2764718"/>
    <lineage>
        <taxon>Bacteria</taxon>
        <taxon>Pseudomonadati</taxon>
        <taxon>Bacteroidota</taxon>
        <taxon>Flavobacteriia</taxon>
        <taxon>Flavobacteriales</taxon>
        <taxon>Flavobacteriaceae</taxon>
        <taxon>Flavobacterium</taxon>
    </lineage>
</organism>
<evidence type="ECO:0008006" key="4">
    <source>
        <dbReference type="Google" id="ProtNLM"/>
    </source>
</evidence>
<comment type="caution">
    <text evidence="2">The sequence shown here is derived from an EMBL/GenBank/DDBJ whole genome shotgun (WGS) entry which is preliminary data.</text>
</comment>
<dbReference type="Proteomes" id="UP000621670">
    <property type="component" value="Unassembled WGS sequence"/>
</dbReference>
<proteinExistence type="predicted"/>